<keyword evidence="2" id="KW-1185">Reference proteome</keyword>
<dbReference type="EMBL" id="JBKBDE010000010">
    <property type="protein sequence ID" value="MFN6553753.1"/>
    <property type="molecule type" value="Genomic_DNA"/>
</dbReference>
<organism evidence="1 2">
    <name type="scientific">Mycolicibacterium septicum</name>
    <dbReference type="NCBI Taxonomy" id="98668"/>
    <lineage>
        <taxon>Bacteria</taxon>
        <taxon>Bacillati</taxon>
        <taxon>Actinomycetota</taxon>
        <taxon>Actinomycetes</taxon>
        <taxon>Mycobacteriales</taxon>
        <taxon>Mycobacteriaceae</taxon>
        <taxon>Mycolicibacterium</taxon>
    </lineage>
</organism>
<accession>A0ABW9M3P0</accession>
<proteinExistence type="predicted"/>
<name>A0ABW9M3P0_9MYCO</name>
<reference evidence="1 2" key="1">
    <citation type="submission" date="2024-12" db="EMBL/GenBank/DDBJ databases">
        <title>The coexistence of Mycolicibacterium septicum and Mycolicibacterium nivoides in clinical samples.</title>
        <authorList>
            <person name="Wang C."/>
            <person name="Feng Y."/>
            <person name="Zong Z."/>
        </authorList>
    </citation>
    <scope>NUCLEOTIDE SEQUENCE [LARGE SCALE GENOMIC DNA]</scope>
    <source>
        <strain evidence="1 2">120310</strain>
    </source>
</reference>
<evidence type="ECO:0000313" key="1">
    <source>
        <dbReference type="EMBL" id="MFN6553753.1"/>
    </source>
</evidence>
<comment type="caution">
    <text evidence="1">The sequence shown here is derived from an EMBL/GenBank/DDBJ whole genome shotgun (WGS) entry which is preliminary data.</text>
</comment>
<dbReference type="Proteomes" id="UP001635817">
    <property type="component" value="Unassembled WGS sequence"/>
</dbReference>
<sequence>MVWTPQPLDPFNVDDFEDENASEFGLPTGYFDPMQYRGTIASQTACTAPVQVSVDPRI</sequence>
<dbReference type="RefSeq" id="WP_409551975.1">
    <property type="nucleotide sequence ID" value="NZ_JBKBDE010000010.1"/>
</dbReference>
<evidence type="ECO:0000313" key="2">
    <source>
        <dbReference type="Proteomes" id="UP001635817"/>
    </source>
</evidence>
<protein>
    <submittedName>
        <fullName evidence="1">Uncharacterized protein</fullName>
    </submittedName>
</protein>
<gene>
    <name evidence="1" type="ORF">ACK4CP_25410</name>
</gene>